<evidence type="ECO:0000313" key="8">
    <source>
        <dbReference type="Proteomes" id="UP000294894"/>
    </source>
</evidence>
<dbReference type="RefSeq" id="WP_135080017.1">
    <property type="nucleotide sequence ID" value="NZ_CP038267.1"/>
</dbReference>
<dbReference type="GO" id="GO:0000976">
    <property type="term" value="F:transcription cis-regulatory region binding"/>
    <property type="evidence" value="ECO:0007669"/>
    <property type="project" value="TreeGrafter"/>
</dbReference>
<evidence type="ECO:0000256" key="3">
    <source>
        <dbReference type="ARBA" id="ARBA00023125"/>
    </source>
</evidence>
<dbReference type="AlphaFoldDB" id="A0A4P7GP55"/>
<dbReference type="InterPro" id="IPR001647">
    <property type="entry name" value="HTH_TetR"/>
</dbReference>
<dbReference type="InterPro" id="IPR036271">
    <property type="entry name" value="Tet_transcr_reg_TetR-rel_C_sf"/>
</dbReference>
<evidence type="ECO:0000256" key="1">
    <source>
        <dbReference type="ARBA" id="ARBA00022491"/>
    </source>
</evidence>
<reference evidence="7 8" key="1">
    <citation type="submission" date="2019-03" db="EMBL/GenBank/DDBJ databases">
        <title>Three New Species of Nocardioides, Nocardioides euryhalodurans sp. nov., Nocardioides seonyuensis sp. nov. and Nocardioides eburneoflavus sp. nov., Iolated from Soil.</title>
        <authorList>
            <person name="Roh S.G."/>
            <person name="Lee C."/>
            <person name="Kim M.-K."/>
            <person name="Kim S.B."/>
        </authorList>
    </citation>
    <scope>NUCLEOTIDE SEQUENCE [LARGE SCALE GENOMIC DNA]</scope>
    <source>
        <strain evidence="7 8">MMS17-SY117</strain>
    </source>
</reference>
<accession>A0A4P7GP55</accession>
<dbReference type="PRINTS" id="PR00400">
    <property type="entry name" value="TETREPRESSOR"/>
</dbReference>
<dbReference type="Pfam" id="PF02909">
    <property type="entry name" value="TetR_C_1"/>
    <property type="match status" value="1"/>
</dbReference>
<dbReference type="GO" id="GO:0045892">
    <property type="term" value="P:negative regulation of DNA-templated transcription"/>
    <property type="evidence" value="ECO:0007669"/>
    <property type="project" value="InterPro"/>
</dbReference>
<dbReference type="GO" id="GO:0046677">
    <property type="term" value="P:response to antibiotic"/>
    <property type="evidence" value="ECO:0007669"/>
    <property type="project" value="InterPro"/>
</dbReference>
<dbReference type="SUPFAM" id="SSF46689">
    <property type="entry name" value="Homeodomain-like"/>
    <property type="match status" value="1"/>
</dbReference>
<feature type="domain" description="HTH tetR-type" evidence="6">
    <location>
        <begin position="2"/>
        <end position="62"/>
    </location>
</feature>
<dbReference type="Gene3D" id="1.10.357.10">
    <property type="entry name" value="Tetracycline Repressor, domain 2"/>
    <property type="match status" value="1"/>
</dbReference>
<dbReference type="InterPro" id="IPR003012">
    <property type="entry name" value="Tet_transcr_reg_TetR"/>
</dbReference>
<dbReference type="EMBL" id="CP038267">
    <property type="protein sequence ID" value="QBR94018.1"/>
    <property type="molecule type" value="Genomic_DNA"/>
</dbReference>
<dbReference type="Pfam" id="PF00440">
    <property type="entry name" value="TetR_N"/>
    <property type="match status" value="1"/>
</dbReference>
<name>A0A4P7GP55_9ACTN</name>
<evidence type="ECO:0000256" key="2">
    <source>
        <dbReference type="ARBA" id="ARBA00023015"/>
    </source>
</evidence>
<dbReference type="GO" id="GO:0003700">
    <property type="term" value="F:DNA-binding transcription factor activity"/>
    <property type="evidence" value="ECO:0007669"/>
    <property type="project" value="TreeGrafter"/>
</dbReference>
<dbReference type="Proteomes" id="UP000294894">
    <property type="component" value="Chromosome"/>
</dbReference>
<dbReference type="PRINTS" id="PR00455">
    <property type="entry name" value="HTHTETR"/>
</dbReference>
<evidence type="ECO:0000256" key="5">
    <source>
        <dbReference type="PROSITE-ProRule" id="PRU00335"/>
    </source>
</evidence>
<proteinExistence type="predicted"/>
<organism evidence="7 8">
    <name type="scientific">Nocardioides euryhalodurans</name>
    <dbReference type="NCBI Taxonomy" id="2518370"/>
    <lineage>
        <taxon>Bacteria</taxon>
        <taxon>Bacillati</taxon>
        <taxon>Actinomycetota</taxon>
        <taxon>Actinomycetes</taxon>
        <taxon>Propionibacteriales</taxon>
        <taxon>Nocardioidaceae</taxon>
        <taxon>Nocardioides</taxon>
    </lineage>
</organism>
<keyword evidence="2" id="KW-0805">Transcription regulation</keyword>
<dbReference type="PANTHER" id="PTHR30055">
    <property type="entry name" value="HTH-TYPE TRANSCRIPTIONAL REGULATOR RUTR"/>
    <property type="match status" value="1"/>
</dbReference>
<protein>
    <submittedName>
        <fullName evidence="7">TetR family transcriptional regulator</fullName>
    </submittedName>
</protein>
<evidence type="ECO:0000256" key="4">
    <source>
        <dbReference type="ARBA" id="ARBA00023163"/>
    </source>
</evidence>
<feature type="DNA-binding region" description="H-T-H motif" evidence="5">
    <location>
        <begin position="25"/>
        <end position="44"/>
    </location>
</feature>
<dbReference type="InterPro" id="IPR009057">
    <property type="entry name" value="Homeodomain-like_sf"/>
</dbReference>
<dbReference type="OrthoDB" id="3819648at2"/>
<dbReference type="InterPro" id="IPR004111">
    <property type="entry name" value="Repressor_TetR_C"/>
</dbReference>
<keyword evidence="8" id="KW-1185">Reference proteome</keyword>
<dbReference type="PROSITE" id="PS50977">
    <property type="entry name" value="HTH_TETR_2"/>
    <property type="match status" value="1"/>
</dbReference>
<dbReference type="SUPFAM" id="SSF48498">
    <property type="entry name" value="Tetracyclin repressor-like, C-terminal domain"/>
    <property type="match status" value="1"/>
</dbReference>
<keyword evidence="1" id="KW-0678">Repressor</keyword>
<gene>
    <name evidence="7" type="ORF">EXE57_18310</name>
</gene>
<dbReference type="KEGG" id="noy:EXE57_18310"/>
<dbReference type="Gene3D" id="1.10.10.60">
    <property type="entry name" value="Homeodomain-like"/>
    <property type="match status" value="1"/>
</dbReference>
<dbReference type="PANTHER" id="PTHR30055:SF151">
    <property type="entry name" value="TRANSCRIPTIONAL REGULATORY PROTEIN"/>
    <property type="match status" value="1"/>
</dbReference>
<evidence type="ECO:0000259" key="6">
    <source>
        <dbReference type="PROSITE" id="PS50977"/>
    </source>
</evidence>
<keyword evidence="3 5" id="KW-0238">DNA-binding</keyword>
<keyword evidence="4" id="KW-0804">Transcription</keyword>
<evidence type="ECO:0000313" key="7">
    <source>
        <dbReference type="EMBL" id="QBR94018.1"/>
    </source>
</evidence>
<sequence length="187" mass="19946">MRHRRDDVVDRALAVLDVHGLPDLTMRRLGNELGVQPSAIYHHFADKQTLLAAVADTILARGGRPLPEGSWEERARASCHTLRDACLAWTDGAEVVATVRAFGLGARAPYDELVGVLTEGGLDPELAGTASRTLLHFVLGHALDEQTHRQAGSAGAIASDPTSTDHTSDFETGLDLVLAGLAVRATR</sequence>
<dbReference type="InterPro" id="IPR050109">
    <property type="entry name" value="HTH-type_TetR-like_transc_reg"/>
</dbReference>